<evidence type="ECO:0000259" key="5">
    <source>
        <dbReference type="PROSITE" id="PS50104"/>
    </source>
</evidence>
<dbReference type="Gene3D" id="3.80.10.10">
    <property type="entry name" value="Ribonuclease Inhibitor"/>
    <property type="match status" value="2"/>
</dbReference>
<accession>A0A7N2N8S0</accession>
<evidence type="ECO:0000256" key="4">
    <source>
        <dbReference type="SAM" id="MobiDB-lite"/>
    </source>
</evidence>
<dbReference type="InterPro" id="IPR003591">
    <property type="entry name" value="Leu-rich_rpt_typical-subtyp"/>
</dbReference>
<dbReference type="Gene3D" id="3.40.50.10140">
    <property type="entry name" value="Toll/interleukin-1 receptor homology (TIR) domain"/>
    <property type="match status" value="2"/>
</dbReference>
<dbReference type="PANTHER" id="PTHR11017:SF575">
    <property type="entry name" value="ADP-RIBOSYL CYCLASE_CYCLIC ADP-RIBOSE HYDROLASE"/>
    <property type="match status" value="1"/>
</dbReference>
<dbReference type="RefSeq" id="XP_030949189.1">
    <property type="nucleotide sequence ID" value="XM_031093329.1"/>
</dbReference>
<dbReference type="PANTHER" id="PTHR11017">
    <property type="entry name" value="LEUCINE-RICH REPEAT-CONTAINING PROTEIN"/>
    <property type="match status" value="1"/>
</dbReference>
<dbReference type="Pfam" id="PF00560">
    <property type="entry name" value="LRR_1"/>
    <property type="match status" value="1"/>
</dbReference>
<organism evidence="6 7">
    <name type="scientific">Quercus lobata</name>
    <name type="common">Valley oak</name>
    <dbReference type="NCBI Taxonomy" id="97700"/>
    <lineage>
        <taxon>Eukaryota</taxon>
        <taxon>Viridiplantae</taxon>
        <taxon>Streptophyta</taxon>
        <taxon>Embryophyta</taxon>
        <taxon>Tracheophyta</taxon>
        <taxon>Spermatophyta</taxon>
        <taxon>Magnoliopsida</taxon>
        <taxon>eudicotyledons</taxon>
        <taxon>Gunneridae</taxon>
        <taxon>Pentapetalae</taxon>
        <taxon>rosids</taxon>
        <taxon>fabids</taxon>
        <taxon>Fagales</taxon>
        <taxon>Fagaceae</taxon>
        <taxon>Quercus</taxon>
    </lineage>
</organism>
<dbReference type="Proteomes" id="UP000594261">
    <property type="component" value="Unassembled WGS sequence"/>
</dbReference>
<dbReference type="GeneID" id="115973091"/>
<dbReference type="SMART" id="SM00255">
    <property type="entry name" value="TIR"/>
    <property type="match status" value="2"/>
</dbReference>
<dbReference type="KEGG" id="qlo:115973091"/>
<name>A0A7N2N8S0_QUELO</name>
<dbReference type="Gramene" id="QL93p2016_0075:mrna">
    <property type="protein sequence ID" value="QL93p2016_0075:mrna"/>
    <property type="gene ID" value="QL93p2016_0075"/>
</dbReference>
<dbReference type="FunFam" id="3.40.50.10140:FF:000007">
    <property type="entry name" value="Disease resistance protein (TIR-NBS-LRR class)"/>
    <property type="match status" value="1"/>
</dbReference>
<dbReference type="EnsemblPlants" id="QL93p2016_0075:mrna">
    <property type="protein sequence ID" value="QL93p2016_0075:mrna"/>
    <property type="gene ID" value="QL93p2016_0075"/>
</dbReference>
<keyword evidence="2" id="KW-0677">Repeat</keyword>
<feature type="region of interest" description="Disordered" evidence="4">
    <location>
        <begin position="1"/>
        <end position="22"/>
    </location>
</feature>
<evidence type="ECO:0000313" key="6">
    <source>
        <dbReference type="EnsemblPlants" id="QL93p2016_0075:mrna"/>
    </source>
</evidence>
<dbReference type="SUPFAM" id="SSF52058">
    <property type="entry name" value="L domain-like"/>
    <property type="match status" value="1"/>
</dbReference>
<sequence>MAATTALPKPFSSSSSSSSYQPPDDYEYDVFLSFSGEDTRKNFTDRLYHALTKAGFRTFGDDEKIERGQYHSSLILQAIQVSRIFLIVFSKNYASSRWCLEELVEILRCRRWSNQMVVPIFYDVSPSDMCNQFEQAFGEHGDNVSIWGRALTEFANISRLNLESTADGDEAEFIRKIILYISPLKIFSKTFSSSSFSSSSSNQPHDDYEYDVFLSFRGEDTRKNFTDHLYYALTEAGIHTFRDDEEIRKGEELSSEILRAIRGSRMSIIVFSKNYASSRWCLEELVEIMECRKRLKQIVVPIFYDVYPSFVRNQLGSFEEAFVEHEKRYLLDKDKVFRWRRALTEAASLNGWDISNCDRHEADLIRKVIQFILSRLDNKYLFVALYPVGVEAHMKDMTSLLCVGANDVRMVGILGMGGTGKTTIAKAIYNEFYLHFEGRSFLGNVRETSRQHGLVHLQKQLLSKTLRTKKIEVSSVDSGIIMIQERFRHKRVLVIVDDVDHLEQLNAIARSRDWFGLGSRVIITTRDEQLLKNLQVDGVYRAKQMGDSESLELFSWHAFGNEYPAEGFMDISTSVVAYSGGLPLALEVLGSFLFKRSMQEWNCALEKLKRIPHDKVQEKLRISFDALSDDTYKDTFLDISCFFIGMDKNYVVQILDGCDFFAEIGISVLIQRCLLTVDERNKLMMHDLLRDMGREIVRENYPKEPGKRSRLWLQEEVIDILTLHKGMEGVEGLTLKLPTSEVNFNTKRSEVNFDTKTFIKMERLRLLQLDYAQLTGDYEYLSKELRWLRWHGCPLKFIPNNFYPRKIVAIDLRYSNLREVWKDPKLLNKLEVLNLSHSHDLTRTPDFSRLPNLKKFILKDCTSLFEVHQSIGDLVKIVLVNLKGCKNLRSLPRSLYKLKSLETLILSDCSNIDNLANDLGEMECLTTLRMDNTAIRTVPSTINRLKNLKHFSLCGCKGSQPKTWSSYFLSLISPSEFPKSLNILLDSVQGLSSLKELCLSDCDLSDGTIPKGLGSLRALQSLDLQGNKFHALPSSLGGLSRLRRLILDNNKELQSIPDLPTSLNSLHARNCTALERMPNVSKISSMETLFLTNCHKLVEIPGLDKMLKYFGILHMEGCNNITSTFKQSILQECTMSRVGNMFSIFLPSDDIPNCFMYKDEGPSVCFEVPHITDLNMAGFVVCTVYSPCASNGNLVSQNLLSISVVNHTKNISQTSRQITADVVISSEDHLWLGNVSKGEFNLEGGDKVKVIVDFGAGFIVKKIGVSLLYDGVLDGKV</sequence>
<dbReference type="InterPro" id="IPR044974">
    <property type="entry name" value="Disease_R_plants"/>
</dbReference>
<dbReference type="InParanoid" id="A0A7N2N8S0"/>
<dbReference type="GO" id="GO:0006952">
    <property type="term" value="P:defense response"/>
    <property type="evidence" value="ECO:0007669"/>
    <property type="project" value="InterPro"/>
</dbReference>
<dbReference type="OMA" id="QKPHEYL"/>
<dbReference type="GO" id="GO:0007165">
    <property type="term" value="P:signal transduction"/>
    <property type="evidence" value="ECO:0007669"/>
    <property type="project" value="InterPro"/>
</dbReference>
<dbReference type="SUPFAM" id="SSF52200">
    <property type="entry name" value="Toll/Interleukin receptor TIR domain"/>
    <property type="match status" value="2"/>
</dbReference>
<dbReference type="Pfam" id="PF00931">
    <property type="entry name" value="NB-ARC"/>
    <property type="match status" value="1"/>
</dbReference>
<dbReference type="Gene3D" id="3.40.50.300">
    <property type="entry name" value="P-loop containing nucleotide triphosphate hydrolases"/>
    <property type="match status" value="1"/>
</dbReference>
<dbReference type="SMART" id="SM00369">
    <property type="entry name" value="LRR_TYP"/>
    <property type="match status" value="2"/>
</dbReference>
<keyword evidence="7" id="KW-1185">Reference proteome</keyword>
<protein>
    <recommendedName>
        <fullName evidence="5">TIR domain-containing protein</fullName>
    </recommendedName>
</protein>
<dbReference type="FunCoup" id="A0A7N2N8S0">
    <property type="interactions" value="498"/>
</dbReference>
<dbReference type="PROSITE" id="PS50104">
    <property type="entry name" value="TIR"/>
    <property type="match status" value="2"/>
</dbReference>
<dbReference type="InterPro" id="IPR001611">
    <property type="entry name" value="Leu-rich_rpt"/>
</dbReference>
<dbReference type="Gene3D" id="1.10.8.430">
    <property type="entry name" value="Helical domain of apoptotic protease-activating factors"/>
    <property type="match status" value="1"/>
</dbReference>
<dbReference type="PRINTS" id="PR00364">
    <property type="entry name" value="DISEASERSIST"/>
</dbReference>
<evidence type="ECO:0000313" key="7">
    <source>
        <dbReference type="Proteomes" id="UP000594261"/>
    </source>
</evidence>
<dbReference type="InterPro" id="IPR002182">
    <property type="entry name" value="NB-ARC"/>
</dbReference>
<dbReference type="SUPFAM" id="SSF52540">
    <property type="entry name" value="P-loop containing nucleoside triphosphate hydrolases"/>
    <property type="match status" value="1"/>
</dbReference>
<dbReference type="InterPro" id="IPR035897">
    <property type="entry name" value="Toll_tir_struct_dom_sf"/>
</dbReference>
<proteinExistence type="predicted"/>
<reference evidence="6" key="1">
    <citation type="submission" date="2021-01" db="UniProtKB">
        <authorList>
            <consortium name="EnsemblPlants"/>
        </authorList>
    </citation>
    <scope>IDENTIFICATION</scope>
</reference>
<dbReference type="Pfam" id="PF01582">
    <property type="entry name" value="TIR"/>
    <property type="match status" value="2"/>
</dbReference>
<keyword evidence="1" id="KW-0433">Leucine-rich repeat</keyword>
<evidence type="ECO:0000256" key="1">
    <source>
        <dbReference type="ARBA" id="ARBA00022614"/>
    </source>
</evidence>
<keyword evidence="3" id="KW-0520">NAD</keyword>
<dbReference type="InterPro" id="IPR000157">
    <property type="entry name" value="TIR_dom"/>
</dbReference>
<dbReference type="GO" id="GO:0043531">
    <property type="term" value="F:ADP binding"/>
    <property type="evidence" value="ECO:0007669"/>
    <property type="project" value="InterPro"/>
</dbReference>
<dbReference type="InterPro" id="IPR058192">
    <property type="entry name" value="WHD_ROQ1-like"/>
</dbReference>
<dbReference type="Pfam" id="PF23282">
    <property type="entry name" value="WHD_ROQ1"/>
    <property type="match status" value="1"/>
</dbReference>
<feature type="domain" description="TIR" evidence="5">
    <location>
        <begin position="26"/>
        <end position="178"/>
    </location>
</feature>
<dbReference type="InterPro" id="IPR032675">
    <property type="entry name" value="LRR_dom_sf"/>
</dbReference>
<feature type="domain" description="TIR" evidence="5">
    <location>
        <begin position="208"/>
        <end position="376"/>
    </location>
</feature>
<dbReference type="OrthoDB" id="1936883at2759"/>
<dbReference type="InterPro" id="IPR042197">
    <property type="entry name" value="Apaf_helical"/>
</dbReference>
<evidence type="ECO:0000256" key="3">
    <source>
        <dbReference type="ARBA" id="ARBA00023027"/>
    </source>
</evidence>
<evidence type="ECO:0000256" key="2">
    <source>
        <dbReference type="ARBA" id="ARBA00022737"/>
    </source>
</evidence>
<dbReference type="InterPro" id="IPR027417">
    <property type="entry name" value="P-loop_NTPase"/>
</dbReference>
<dbReference type="AlphaFoldDB" id="A0A7N2N8S0"/>
<gene>
    <name evidence="6" type="primary">LOC115973091</name>
</gene>